<organism evidence="1 2">
    <name type="scientific">Amborella trichopoda</name>
    <dbReference type="NCBI Taxonomy" id="13333"/>
    <lineage>
        <taxon>Eukaryota</taxon>
        <taxon>Viridiplantae</taxon>
        <taxon>Streptophyta</taxon>
        <taxon>Embryophyta</taxon>
        <taxon>Tracheophyta</taxon>
        <taxon>Spermatophyta</taxon>
        <taxon>Magnoliopsida</taxon>
        <taxon>Amborellales</taxon>
        <taxon>Amborellaceae</taxon>
        <taxon>Amborella</taxon>
    </lineage>
</organism>
<reference evidence="2" key="1">
    <citation type="journal article" date="2013" name="Science">
        <title>The Amborella genome and the evolution of flowering plants.</title>
        <authorList>
            <consortium name="Amborella Genome Project"/>
        </authorList>
    </citation>
    <scope>NUCLEOTIDE SEQUENCE [LARGE SCALE GENOMIC DNA]</scope>
</reference>
<name>W1NHC7_AMBTC</name>
<keyword evidence="2" id="KW-1185">Reference proteome</keyword>
<dbReference type="Gramene" id="ERM94585">
    <property type="protein sequence ID" value="ERM94585"/>
    <property type="gene ID" value="AMTR_s00011p00061680"/>
</dbReference>
<dbReference type="AlphaFoldDB" id="W1NHC7"/>
<protein>
    <submittedName>
        <fullName evidence="1">Uncharacterized protein</fullName>
    </submittedName>
</protein>
<dbReference type="Proteomes" id="UP000017836">
    <property type="component" value="Unassembled WGS sequence"/>
</dbReference>
<proteinExistence type="predicted"/>
<sequence length="101" mass="11245">MASTASQLDHEEHLMMMFPCRHHQSHSPPQLIEHHPSSPLNLLLPRLHPLLMSSASSSSSPLPSLVGPYPSFGFEFEPEWYAQGALMPQQPHEPSLKSSPL</sequence>
<dbReference type="HOGENOM" id="CLU_2295444_0_0_1"/>
<accession>W1NHC7</accession>
<evidence type="ECO:0000313" key="2">
    <source>
        <dbReference type="Proteomes" id="UP000017836"/>
    </source>
</evidence>
<gene>
    <name evidence="1" type="ORF">AMTR_s00011p00061680</name>
</gene>
<dbReference type="EMBL" id="KI397507">
    <property type="protein sequence ID" value="ERM94585.1"/>
    <property type="molecule type" value="Genomic_DNA"/>
</dbReference>
<evidence type="ECO:0000313" key="1">
    <source>
        <dbReference type="EMBL" id="ERM94585.1"/>
    </source>
</evidence>